<organism evidence="2 3">
    <name type="scientific">Magnetospirillum aberrantis SpK</name>
    <dbReference type="NCBI Taxonomy" id="908842"/>
    <lineage>
        <taxon>Bacteria</taxon>
        <taxon>Pseudomonadati</taxon>
        <taxon>Pseudomonadota</taxon>
        <taxon>Alphaproteobacteria</taxon>
        <taxon>Rhodospirillales</taxon>
        <taxon>Rhodospirillaceae</taxon>
        <taxon>Magnetospirillum</taxon>
    </lineage>
</organism>
<dbReference type="EMBL" id="JAAIYP010000044">
    <property type="protein sequence ID" value="NFV81892.1"/>
    <property type="molecule type" value="Genomic_DNA"/>
</dbReference>
<sequence length="84" mass="9150">MAPALPAFERADILDHAVDSAGLRVASPQAAAWAALVAHARHVHTDYDGLLAEGYDVEAARFFVRDQINATLAAWGCRHRVQEQ</sequence>
<dbReference type="AlphaFoldDB" id="A0A7C9UYZ8"/>
<dbReference type="Pfam" id="PF10056">
    <property type="entry name" value="DUF2293"/>
    <property type="match status" value="1"/>
</dbReference>
<gene>
    <name evidence="2" type="ORF">G4223_17425</name>
</gene>
<evidence type="ECO:0000313" key="3">
    <source>
        <dbReference type="Proteomes" id="UP000480684"/>
    </source>
</evidence>
<proteinExistence type="predicted"/>
<name>A0A7C9UYZ8_9PROT</name>
<dbReference type="Proteomes" id="UP000480684">
    <property type="component" value="Unassembled WGS sequence"/>
</dbReference>
<dbReference type="InterPro" id="IPR018744">
    <property type="entry name" value="DUF2293"/>
</dbReference>
<evidence type="ECO:0000259" key="1">
    <source>
        <dbReference type="Pfam" id="PF10056"/>
    </source>
</evidence>
<protein>
    <submittedName>
        <fullName evidence="2">DUF2293 domain-containing protein</fullName>
    </submittedName>
</protein>
<feature type="domain" description="DUF2293" evidence="1">
    <location>
        <begin position="2"/>
        <end position="76"/>
    </location>
</feature>
<comment type="caution">
    <text evidence="2">The sequence shown here is derived from an EMBL/GenBank/DDBJ whole genome shotgun (WGS) entry which is preliminary data.</text>
</comment>
<reference evidence="2 3" key="1">
    <citation type="submission" date="2020-02" db="EMBL/GenBank/DDBJ databases">
        <authorList>
            <person name="Dziuba M."/>
            <person name="Kuznetsov B."/>
            <person name="Mardanov A."/>
            <person name="Ravin N."/>
            <person name="Grouzdev D."/>
        </authorList>
    </citation>
    <scope>NUCLEOTIDE SEQUENCE [LARGE SCALE GENOMIC DNA]</scope>
    <source>
        <strain evidence="2 3">SpK</strain>
    </source>
</reference>
<keyword evidence="3" id="KW-1185">Reference proteome</keyword>
<evidence type="ECO:0000313" key="2">
    <source>
        <dbReference type="EMBL" id="NFV81892.1"/>
    </source>
</evidence>
<accession>A0A7C9UYZ8</accession>